<feature type="transmembrane region" description="Helical" evidence="2">
    <location>
        <begin position="491"/>
        <end position="511"/>
    </location>
</feature>
<feature type="transmembrane region" description="Helical" evidence="2">
    <location>
        <begin position="304"/>
        <end position="323"/>
    </location>
</feature>
<feature type="coiled-coil region" evidence="1">
    <location>
        <begin position="8"/>
        <end position="35"/>
    </location>
</feature>
<keyword evidence="2" id="KW-0812">Transmembrane</keyword>
<sequence>MSDDVNGFEGMRKKIQEKAKELDKMEKTIKFLDSRKAEEFCGELTDDAALRESLVKEIEELAFKRLKTQAENHFCDQIDALFEETEMAKEFELIKTGAKTADEVVSMKIEAFKKEQLVILEKYQTKLITDLYAKLINDAEERLREIKRAQWQKAFSRVIAFLTAVIIVIKNKSTHFFIEAGRIGSNVGGSVWKSTAIHSKNAIETFLSIARKGSTHLTEKSPAITEKLGKMLEHWFYGSVFVFLGLMTMALLEFSWLTSGLMIWTLIAANIGYVSQNQEKRLFPGGLEILGASIFVPLCLFSRHYTVIALIIIVSFLLTVSLDKTLTQSVEDMLFKKPTTTLKNTFLTATRFTGALIGFLALPFFAHPAITILCYTFMTCCLILLKKAIGNNKVIQPIMFFGILVFGVINYILFHYTNNLQLLLFMVHALTSVTTLEIAEGNNALRHVPLRRVSTLRWDNVNHWDNGASDQFILKFLALHGLSTLGMWNEYVATFMTALLSILIIAGALEFKYEAERQLNIHEEFYAKGLQTRDSLVFIVLLGLVIGGLFGTYSNTIAMGVLLLYLLLCFVLSAFANRPPWYLLHMAVVAIYYHMAFQLLDSIEDYLIWIFAIASLVILAIYIQRVFIVPEMKARRSPTKERPDQPSYYQKAYELLSQFFIEQENERDRKEK</sequence>
<feature type="transmembrane region" description="Helical" evidence="2">
    <location>
        <begin position="368"/>
        <end position="385"/>
    </location>
</feature>
<keyword evidence="2" id="KW-0472">Membrane</keyword>
<dbReference type="WBParaSite" id="MBELARI_LOCUS2113">
    <property type="protein sequence ID" value="MBELARI_LOCUS2113"/>
    <property type="gene ID" value="MBELARI_LOCUS2113"/>
</dbReference>
<dbReference type="Proteomes" id="UP000887575">
    <property type="component" value="Unassembled WGS sequence"/>
</dbReference>
<keyword evidence="2" id="KW-1133">Transmembrane helix</keyword>
<feature type="transmembrane region" description="Helical" evidence="2">
    <location>
        <begin position="557"/>
        <end position="575"/>
    </location>
</feature>
<evidence type="ECO:0000313" key="4">
    <source>
        <dbReference type="WBParaSite" id="MBELARI_LOCUS2113"/>
    </source>
</evidence>
<feature type="transmembrane region" description="Helical" evidence="2">
    <location>
        <begin position="532"/>
        <end position="551"/>
    </location>
</feature>
<feature type="transmembrane region" description="Helical" evidence="2">
    <location>
        <begin position="397"/>
        <end position="416"/>
    </location>
</feature>
<keyword evidence="3" id="KW-1185">Reference proteome</keyword>
<protein>
    <submittedName>
        <fullName evidence="4">Uncharacterized protein</fullName>
    </submittedName>
</protein>
<organism evidence="3 4">
    <name type="scientific">Mesorhabditis belari</name>
    <dbReference type="NCBI Taxonomy" id="2138241"/>
    <lineage>
        <taxon>Eukaryota</taxon>
        <taxon>Metazoa</taxon>
        <taxon>Ecdysozoa</taxon>
        <taxon>Nematoda</taxon>
        <taxon>Chromadorea</taxon>
        <taxon>Rhabditida</taxon>
        <taxon>Rhabditina</taxon>
        <taxon>Rhabditomorpha</taxon>
        <taxon>Rhabditoidea</taxon>
        <taxon>Rhabditidae</taxon>
        <taxon>Mesorhabditinae</taxon>
        <taxon>Mesorhabditis</taxon>
    </lineage>
</organism>
<accession>A0AAF3J7J5</accession>
<feature type="transmembrane region" description="Helical" evidence="2">
    <location>
        <begin position="235"/>
        <end position="252"/>
    </location>
</feature>
<keyword evidence="1" id="KW-0175">Coiled coil</keyword>
<evidence type="ECO:0000256" key="2">
    <source>
        <dbReference type="SAM" id="Phobius"/>
    </source>
</evidence>
<feature type="transmembrane region" description="Helical" evidence="2">
    <location>
        <begin position="582"/>
        <end position="600"/>
    </location>
</feature>
<proteinExistence type="predicted"/>
<evidence type="ECO:0000256" key="1">
    <source>
        <dbReference type="SAM" id="Coils"/>
    </source>
</evidence>
<feature type="transmembrane region" description="Helical" evidence="2">
    <location>
        <begin position="606"/>
        <end position="628"/>
    </location>
</feature>
<name>A0AAF3J7J5_9BILA</name>
<evidence type="ECO:0000313" key="3">
    <source>
        <dbReference type="Proteomes" id="UP000887575"/>
    </source>
</evidence>
<dbReference type="AlphaFoldDB" id="A0AAF3J7J5"/>
<reference evidence="4" key="1">
    <citation type="submission" date="2024-02" db="UniProtKB">
        <authorList>
            <consortium name="WormBaseParasite"/>
        </authorList>
    </citation>
    <scope>IDENTIFICATION</scope>
</reference>